<dbReference type="WBParaSite" id="Minc3s00776g17199">
    <property type="protein sequence ID" value="Minc3s00776g17199"/>
    <property type="gene ID" value="Minc3s00776g17199"/>
</dbReference>
<protein>
    <submittedName>
        <fullName evidence="4">Uncharacterized protein</fullName>
    </submittedName>
</protein>
<feature type="transmembrane region" description="Helical" evidence="2">
    <location>
        <begin position="472"/>
        <end position="498"/>
    </location>
</feature>
<feature type="compositionally biased region" description="Low complexity" evidence="1">
    <location>
        <begin position="445"/>
        <end position="460"/>
    </location>
</feature>
<feature type="compositionally biased region" description="Basic and acidic residues" evidence="1">
    <location>
        <begin position="79"/>
        <end position="91"/>
    </location>
</feature>
<keyword evidence="2" id="KW-0812">Transmembrane</keyword>
<feature type="region of interest" description="Disordered" evidence="1">
    <location>
        <begin position="309"/>
        <end position="381"/>
    </location>
</feature>
<reference evidence="4" key="1">
    <citation type="submission" date="2022-11" db="UniProtKB">
        <authorList>
            <consortium name="WormBaseParasite"/>
        </authorList>
    </citation>
    <scope>IDENTIFICATION</scope>
</reference>
<name>A0A914LQY9_MELIC</name>
<feature type="region of interest" description="Disordered" evidence="1">
    <location>
        <begin position="55"/>
        <end position="91"/>
    </location>
</feature>
<feature type="compositionally biased region" description="Low complexity" evidence="1">
    <location>
        <begin position="7"/>
        <end position="18"/>
    </location>
</feature>
<feature type="compositionally biased region" description="Polar residues" evidence="1">
    <location>
        <begin position="123"/>
        <end position="135"/>
    </location>
</feature>
<feature type="compositionally biased region" description="Low complexity" evidence="1">
    <location>
        <begin position="136"/>
        <end position="145"/>
    </location>
</feature>
<evidence type="ECO:0000256" key="1">
    <source>
        <dbReference type="SAM" id="MobiDB-lite"/>
    </source>
</evidence>
<feature type="region of interest" description="Disordered" evidence="1">
    <location>
        <begin position="1"/>
        <end position="24"/>
    </location>
</feature>
<proteinExistence type="predicted"/>
<keyword evidence="2" id="KW-1133">Transmembrane helix</keyword>
<keyword evidence="2" id="KW-0472">Membrane</keyword>
<dbReference type="AlphaFoldDB" id="A0A914LQY9"/>
<evidence type="ECO:0000256" key="2">
    <source>
        <dbReference type="SAM" id="Phobius"/>
    </source>
</evidence>
<feature type="compositionally biased region" description="Pro residues" evidence="1">
    <location>
        <begin position="357"/>
        <end position="368"/>
    </location>
</feature>
<feature type="region of interest" description="Disordered" evidence="1">
    <location>
        <begin position="266"/>
        <end position="286"/>
    </location>
</feature>
<sequence>MATVAASSTDLGSSSTTLPPKPLITNTTLTRQRQQTGKYENNFGYIPSTANSEKSFNKTLSSLPDRPPPPIIPPILNVERGEPTRNGERENSVKQFSQSYDQTQLQLLNKKLSLSRQSIGTRNVLGQSNSFPNTASPSLLSSPMSTPGTQRRLQPSGIKLPAPPASLLNGLPKGVVMAAAGRRIGSGAQKSNLINGTTANVLPSAALSDHLREYVPLPEAAAQMLMRQRAEELLAANELNNFRNKKNGLASRGQLQSRIIQMPKECNNENKESNNNDEEREIKNCNDKLEKPLATIADEEMPQMKIVEPTLKGRIPSPLSLPQNDDDLNLKDTSEQNNISTSQQQIIPIASQTQIKTPPPPPPPPPRIQSPLPFNSRVPPLYPPVNDDGVINDGPRRRSISSAAVGPYLQTVMAPPMSPKGHVNMLPAIDEPTKKARNTITATPSSNTTSSGSNSTNNFFRNGNNKNFRKKWLLRGALIATLSIGILAIILVIILTSLPSNNGDTKILNTTTTTTISSNTIITTQTPLTTTTITTTLGPVNIVGGAIFAPISMQNHSK</sequence>
<evidence type="ECO:0000313" key="3">
    <source>
        <dbReference type="Proteomes" id="UP000887563"/>
    </source>
</evidence>
<keyword evidence="3" id="KW-1185">Reference proteome</keyword>
<evidence type="ECO:0000313" key="4">
    <source>
        <dbReference type="WBParaSite" id="Minc3s00776g17199"/>
    </source>
</evidence>
<feature type="region of interest" description="Disordered" evidence="1">
    <location>
        <begin position="440"/>
        <end position="460"/>
    </location>
</feature>
<accession>A0A914LQY9</accession>
<dbReference type="Proteomes" id="UP000887563">
    <property type="component" value="Unplaced"/>
</dbReference>
<organism evidence="3 4">
    <name type="scientific">Meloidogyne incognita</name>
    <name type="common">Southern root-knot nematode worm</name>
    <name type="synonym">Oxyuris incognita</name>
    <dbReference type="NCBI Taxonomy" id="6306"/>
    <lineage>
        <taxon>Eukaryota</taxon>
        <taxon>Metazoa</taxon>
        <taxon>Ecdysozoa</taxon>
        <taxon>Nematoda</taxon>
        <taxon>Chromadorea</taxon>
        <taxon>Rhabditida</taxon>
        <taxon>Tylenchina</taxon>
        <taxon>Tylenchomorpha</taxon>
        <taxon>Tylenchoidea</taxon>
        <taxon>Meloidogynidae</taxon>
        <taxon>Meloidogyninae</taxon>
        <taxon>Meloidogyne</taxon>
        <taxon>Meloidogyne incognita group</taxon>
    </lineage>
</organism>
<feature type="region of interest" description="Disordered" evidence="1">
    <location>
        <begin position="123"/>
        <end position="155"/>
    </location>
</feature>
<feature type="compositionally biased region" description="Low complexity" evidence="1">
    <location>
        <begin position="335"/>
        <end position="355"/>
    </location>
</feature>